<comment type="similarity">
    <text evidence="4 22">Belongs to the phosphatidyl serine synthase family.</text>
</comment>
<feature type="transmembrane region" description="Helical" evidence="22">
    <location>
        <begin position="58"/>
        <end position="80"/>
    </location>
</feature>
<evidence type="ECO:0000256" key="6">
    <source>
        <dbReference type="ARBA" id="ARBA00022679"/>
    </source>
</evidence>
<evidence type="ECO:0000256" key="20">
    <source>
        <dbReference type="ARBA" id="ARBA00036644"/>
    </source>
</evidence>
<dbReference type="Proteomes" id="UP000050790">
    <property type="component" value="Unassembled WGS sequence"/>
</dbReference>
<dbReference type="PANTHER" id="PTHR15362:SF7">
    <property type="entry name" value="PHOSPHATIDYLSERINE SYNTHASE 2"/>
    <property type="match status" value="1"/>
</dbReference>
<comment type="catalytic activity">
    <reaction evidence="21">
        <text>1-(1Z-octadecenyl)-2-(5Z,8Z,11Z,14Z- eicosatetraenoyl)-sn-glycero-3-phosphoethanolamine + L-serine = 1-(1Z-octadecenyl)-2-(5Z,8Z,11Z,14Z-eicosatetraenoyl)-sn-glycero-3-phospho-L-serine + ethanolamine</text>
        <dbReference type="Rhea" id="RHEA:41604"/>
        <dbReference type="ChEBI" id="CHEBI:33384"/>
        <dbReference type="ChEBI" id="CHEBI:57603"/>
        <dbReference type="ChEBI" id="CHEBI:78342"/>
        <dbReference type="ChEBI" id="CHEBI:78343"/>
    </reaction>
    <physiologicalReaction direction="left-to-right" evidence="21">
        <dbReference type="Rhea" id="RHEA:41605"/>
    </physiologicalReaction>
</comment>
<feature type="transmembrane region" description="Helical" evidence="22">
    <location>
        <begin position="381"/>
        <end position="399"/>
    </location>
</feature>
<comment type="pathway">
    <text evidence="2 22">Phospholipid metabolism; phosphatidylserine biosynthesis.</text>
</comment>
<feature type="transmembrane region" description="Helical" evidence="22">
    <location>
        <begin position="341"/>
        <end position="361"/>
    </location>
</feature>
<comment type="pathway">
    <text evidence="3">Lipid metabolism.</text>
</comment>
<keyword evidence="7 22" id="KW-0812">Transmembrane</keyword>
<keyword evidence="13 22" id="KW-1208">Phospholipid metabolism</keyword>
<feature type="transmembrane region" description="Helical" evidence="22">
    <location>
        <begin position="92"/>
        <end position="110"/>
    </location>
</feature>
<dbReference type="AlphaFoldDB" id="A0AA84ZJT3"/>
<comment type="catalytic activity">
    <reaction evidence="18">
        <text>1-octadecanoyl-2-(4Z,7Z,10Z,13Z,16Z,19Z-docosahexaenoyl)-sn-glycero-3-phosphoethanolamine + L-serine = 1-octadecanoyl-2-(4Z,7Z,10Z,13Z,16Z,19Z-docosahexaenoyl)-sn-glycero-3-phosphoserine + ethanolamine</text>
        <dbReference type="Rhea" id="RHEA:41492"/>
        <dbReference type="ChEBI" id="CHEBI:33384"/>
        <dbReference type="ChEBI" id="CHEBI:57603"/>
        <dbReference type="ChEBI" id="CHEBI:78265"/>
        <dbReference type="ChEBI" id="CHEBI:78266"/>
    </reaction>
    <physiologicalReaction direction="left-to-right" evidence="18">
        <dbReference type="Rhea" id="RHEA:41493"/>
    </physiologicalReaction>
</comment>
<reference evidence="24" key="1">
    <citation type="submission" date="2023-11" db="UniProtKB">
        <authorList>
            <consortium name="WormBaseParasite"/>
        </authorList>
    </citation>
    <scope>IDENTIFICATION</scope>
</reference>
<sequence>MRKPCRSDDLREKYLDRNNKQNSIQSTFMNSGHYQTACNWEDEKNRTKEFYDDGTSTFFWNAHTVLCLFIFACILIYVALLENGNYSSEYNMKRGISAVIMVFVLFGVLHTPDGPFLRPHPAFWRFILCLSILYELILVFLLFQSVDDARQWLRYLDLELGKPLEEKDYGGNCRIYDWDRPDNPWHNVISKMDGFVTVHFVGWWAKTLILRDYWICNVLSFAFEVLEYSLEHQLPNFSECWWDHWIMDFLGCNLLGIWLGMKTVNYLSMKPYHWRGMWNIPSYRGKLRRVMLQFTPRRWTDFDWRPTGSLKRWLGTLVLAIAILTAELNTFYLKFVLWVPPPHFLCLGRLIFLTLMGATAIREYFEYLDDPKCKRFGRQAWMISSIIITELLIVMKFGWDIITKPFPRHISIFWSLVLIGLVLWTFWHFYVVPWLFRSSRVSKTGKPVEETIQNHRPQKAENPVVYRRNAKSSVKLLNHS</sequence>
<feature type="transmembrane region" description="Helical" evidence="22">
    <location>
        <begin position="122"/>
        <end position="143"/>
    </location>
</feature>
<keyword evidence="11 22" id="KW-0472">Membrane</keyword>
<comment type="catalytic activity">
    <reaction evidence="15">
        <text>1-hexadecanoyl-2-(4Z,7Z,10Z,13Z,16Z,19Z-docosahexaenoyl)-sn-glycero-3-phosphoethanolamine + L-serine = 1-hexadecanoyl-2-(4Z,7Z,10Z,13Z,16Z,19Z-docosahexaenoyl)-sn-glycero-3-phosphoserine + ethanolamine</text>
        <dbReference type="Rhea" id="RHEA:41488"/>
        <dbReference type="ChEBI" id="CHEBI:33384"/>
        <dbReference type="ChEBI" id="CHEBI:57603"/>
        <dbReference type="ChEBI" id="CHEBI:78261"/>
        <dbReference type="ChEBI" id="CHEBI:78262"/>
    </reaction>
    <physiologicalReaction direction="left-to-right" evidence="15">
        <dbReference type="Rhea" id="RHEA:41489"/>
    </physiologicalReaction>
</comment>
<comment type="catalytic activity">
    <reaction evidence="14">
        <text>1-hexadecanoyl-2-(9Z-octadecenoyl)-sn-glycero-3-phosphoethanolamine + L-serine = 1-hexadecanoyl-2-(9Z-octadecenoyl)-sn-glycero-3-phospho-L-serine + ethanolamine</text>
        <dbReference type="Rhea" id="RHEA:41484"/>
        <dbReference type="ChEBI" id="CHEBI:33384"/>
        <dbReference type="ChEBI" id="CHEBI:57603"/>
        <dbReference type="ChEBI" id="CHEBI:73007"/>
        <dbReference type="ChEBI" id="CHEBI:75029"/>
    </reaction>
    <physiologicalReaction direction="left-to-right" evidence="14">
        <dbReference type="Rhea" id="RHEA:41485"/>
    </physiologicalReaction>
</comment>
<evidence type="ECO:0000256" key="5">
    <source>
        <dbReference type="ARBA" id="ARBA00022516"/>
    </source>
</evidence>
<proteinExistence type="inferred from homology"/>
<keyword evidence="10 22" id="KW-0443">Lipid metabolism</keyword>
<evidence type="ECO:0000256" key="15">
    <source>
        <dbReference type="ARBA" id="ARBA00035833"/>
    </source>
</evidence>
<comment type="catalytic activity">
    <reaction evidence="17">
        <text>1-octadecanoyl-2-(5Z,8Z,11Z,14Z)-eicosatetraenoyl-sn-glycero-3-phosphoethanolamine + L-serine = 1-octadecanoyl-2-(5Z,8Z,11Z,14Z)-eicosatetraenoyl-sn-glycero-3-phosphoserine + ethanolamine</text>
        <dbReference type="Rhea" id="RHEA:41500"/>
        <dbReference type="ChEBI" id="CHEBI:33384"/>
        <dbReference type="ChEBI" id="CHEBI:57603"/>
        <dbReference type="ChEBI" id="CHEBI:78268"/>
        <dbReference type="ChEBI" id="CHEBI:78269"/>
    </reaction>
    <physiologicalReaction direction="left-to-right" evidence="17">
        <dbReference type="Rhea" id="RHEA:41501"/>
    </physiologicalReaction>
</comment>
<dbReference type="GO" id="GO:0006659">
    <property type="term" value="P:phosphatidylserine biosynthetic process"/>
    <property type="evidence" value="ECO:0007669"/>
    <property type="project" value="UniProtKB-UniRule"/>
</dbReference>
<feature type="transmembrane region" description="Helical" evidence="22">
    <location>
        <begin position="411"/>
        <end position="436"/>
    </location>
</feature>
<evidence type="ECO:0000256" key="18">
    <source>
        <dbReference type="ARBA" id="ARBA00036428"/>
    </source>
</evidence>
<evidence type="ECO:0000256" key="4">
    <source>
        <dbReference type="ARBA" id="ARBA00008671"/>
    </source>
</evidence>
<name>A0AA84ZJT3_9TREM</name>
<evidence type="ECO:0000313" key="24">
    <source>
        <dbReference type="WBParaSite" id="SMRG1_31820.1"/>
    </source>
</evidence>
<evidence type="ECO:0000256" key="22">
    <source>
        <dbReference type="RuleBase" id="RU368094"/>
    </source>
</evidence>
<comment type="function">
    <text evidence="22">Catalyzes a base-exchange reaction in which the polar head group of phosphatidylethanolamine (PE) is replaced by L-serine.</text>
</comment>
<dbReference type="GO" id="GO:0005789">
    <property type="term" value="C:endoplasmic reticulum membrane"/>
    <property type="evidence" value="ECO:0007669"/>
    <property type="project" value="UniProtKB-SubCell"/>
</dbReference>
<keyword evidence="9 22" id="KW-1133">Transmembrane helix</keyword>
<keyword evidence="8 22" id="KW-0256">Endoplasmic reticulum</keyword>
<evidence type="ECO:0000256" key="7">
    <source>
        <dbReference type="ARBA" id="ARBA00022692"/>
    </source>
</evidence>
<comment type="catalytic activity">
    <reaction evidence="16">
        <text>1-(1Z-octadecenyl)-2-(9Z-octadecenoyl)-sn-glycero-3-phosphoethanolamine + L-serine = 1-(1Z-octadecenyl)-2-(9Z-octadecenoyl)-sn-glycero-3-phospho-L-serine + ethanolamine</text>
        <dbReference type="Rhea" id="RHEA:41600"/>
        <dbReference type="ChEBI" id="CHEBI:33384"/>
        <dbReference type="ChEBI" id="CHEBI:57603"/>
        <dbReference type="ChEBI" id="CHEBI:78340"/>
        <dbReference type="ChEBI" id="CHEBI:78341"/>
    </reaction>
    <physiologicalReaction direction="left-to-right" evidence="16">
        <dbReference type="Rhea" id="RHEA:41601"/>
    </physiologicalReaction>
</comment>
<feature type="transmembrane region" description="Helical" evidence="22">
    <location>
        <begin position="313"/>
        <end position="335"/>
    </location>
</feature>
<comment type="subcellular location">
    <subcellularLocation>
        <location evidence="1 22">Endoplasmic reticulum membrane</location>
        <topology evidence="1 22">Multi-pass membrane protein</topology>
    </subcellularLocation>
</comment>
<comment type="catalytic activity">
    <reaction evidence="19">
        <text>1-(1Z-octadecenyl)-2-(4Z,7Z,10Z,13Z,16Z,19Z-docosahexaenoyl)-sn-glycero-3-phosphoethanolamine + L-serine = 1-(1Z-octadecenyl)-2-(4Z,7Z,10Z,13Z,16Z,19Z-docosahexaenoyl)-sn-glycero-3-phospho-L-serine + ethanolamine</text>
        <dbReference type="Rhea" id="RHEA:41496"/>
        <dbReference type="ChEBI" id="CHEBI:33384"/>
        <dbReference type="ChEBI" id="CHEBI:57603"/>
        <dbReference type="ChEBI" id="CHEBI:78263"/>
        <dbReference type="ChEBI" id="CHEBI:78264"/>
    </reaction>
    <physiologicalReaction direction="left-to-right" evidence="19">
        <dbReference type="Rhea" id="RHEA:41497"/>
    </physiologicalReaction>
</comment>
<dbReference type="WBParaSite" id="SMRG1_31820.1">
    <property type="protein sequence ID" value="SMRG1_31820.1"/>
    <property type="gene ID" value="SMRG1_31820"/>
</dbReference>
<evidence type="ECO:0000256" key="8">
    <source>
        <dbReference type="ARBA" id="ARBA00022824"/>
    </source>
</evidence>
<comment type="catalytic activity">
    <reaction evidence="22">
        <text>a 1,2-diacyl-sn-glycero-3-phosphoethanolamine + L-serine = a 1,2-diacyl-sn-glycero-3-phospho-L-serine + ethanolamine</text>
        <dbReference type="Rhea" id="RHEA:27606"/>
        <dbReference type="ChEBI" id="CHEBI:33384"/>
        <dbReference type="ChEBI" id="CHEBI:57262"/>
        <dbReference type="ChEBI" id="CHEBI:57603"/>
        <dbReference type="ChEBI" id="CHEBI:64612"/>
        <dbReference type="EC" id="2.7.8.29"/>
    </reaction>
</comment>
<evidence type="ECO:0000256" key="9">
    <source>
        <dbReference type="ARBA" id="ARBA00022989"/>
    </source>
</evidence>
<evidence type="ECO:0000313" key="23">
    <source>
        <dbReference type="Proteomes" id="UP000050790"/>
    </source>
</evidence>
<keyword evidence="6 22" id="KW-0808">Transferase</keyword>
<evidence type="ECO:0000256" key="17">
    <source>
        <dbReference type="ARBA" id="ARBA00035955"/>
    </source>
</evidence>
<comment type="catalytic activity">
    <reaction evidence="20">
        <text>1-octadecanoyl-2-(9Z-octadecenoyl)-sn-glycero-3-phosphoethanolamine + L-serine = 1-octadecanoyl-2-(9Z-octadecenoyl)-sn-glycero-3-phospho-L-serine + ethanolamine</text>
        <dbReference type="Rhea" id="RHEA:40795"/>
        <dbReference type="ChEBI" id="CHEBI:33384"/>
        <dbReference type="ChEBI" id="CHEBI:57603"/>
        <dbReference type="ChEBI" id="CHEBI:75038"/>
        <dbReference type="ChEBI" id="CHEBI:78260"/>
    </reaction>
    <physiologicalReaction direction="left-to-right" evidence="20">
        <dbReference type="Rhea" id="RHEA:40796"/>
    </physiologicalReaction>
</comment>
<evidence type="ECO:0000256" key="1">
    <source>
        <dbReference type="ARBA" id="ARBA00004477"/>
    </source>
</evidence>
<dbReference type="EC" id="2.7.8.29" evidence="22"/>
<evidence type="ECO:0000256" key="21">
    <source>
        <dbReference type="ARBA" id="ARBA00036733"/>
    </source>
</evidence>
<accession>A0AA84ZJT3</accession>
<dbReference type="Pfam" id="PF03034">
    <property type="entry name" value="PSS"/>
    <property type="match status" value="1"/>
</dbReference>
<evidence type="ECO:0000256" key="13">
    <source>
        <dbReference type="ARBA" id="ARBA00023264"/>
    </source>
</evidence>
<dbReference type="GO" id="GO:0106245">
    <property type="term" value="F:L-serine-phosphatidylethanolamine phosphatidyltransferase activity"/>
    <property type="evidence" value="ECO:0007669"/>
    <property type="project" value="UniProtKB-UniRule"/>
</dbReference>
<evidence type="ECO:0000256" key="12">
    <source>
        <dbReference type="ARBA" id="ARBA00023209"/>
    </source>
</evidence>
<evidence type="ECO:0000256" key="10">
    <source>
        <dbReference type="ARBA" id="ARBA00023098"/>
    </source>
</evidence>
<keyword evidence="5 22" id="KW-0444">Lipid biosynthesis</keyword>
<dbReference type="PANTHER" id="PTHR15362">
    <property type="entry name" value="PHOSPHATIDYLINOSITOL SYNTHASE"/>
    <property type="match status" value="1"/>
</dbReference>
<keyword evidence="12 22" id="KW-0594">Phospholipid biosynthesis</keyword>
<protein>
    <recommendedName>
        <fullName evidence="22">Phosphatidylserine synthase</fullName>
        <ecNumber evidence="22">2.7.8.29</ecNumber>
    </recommendedName>
    <alternativeName>
        <fullName evidence="22">Serine-exchange enzyme</fullName>
    </alternativeName>
</protein>
<organism evidence="23 24">
    <name type="scientific">Schistosoma margrebowiei</name>
    <dbReference type="NCBI Taxonomy" id="48269"/>
    <lineage>
        <taxon>Eukaryota</taxon>
        <taxon>Metazoa</taxon>
        <taxon>Spiralia</taxon>
        <taxon>Lophotrochozoa</taxon>
        <taxon>Platyhelminthes</taxon>
        <taxon>Trematoda</taxon>
        <taxon>Digenea</taxon>
        <taxon>Strigeidida</taxon>
        <taxon>Schistosomatoidea</taxon>
        <taxon>Schistosomatidae</taxon>
        <taxon>Schistosoma</taxon>
    </lineage>
</organism>
<evidence type="ECO:0000256" key="19">
    <source>
        <dbReference type="ARBA" id="ARBA00036623"/>
    </source>
</evidence>
<evidence type="ECO:0000256" key="11">
    <source>
        <dbReference type="ARBA" id="ARBA00023136"/>
    </source>
</evidence>
<evidence type="ECO:0000256" key="14">
    <source>
        <dbReference type="ARBA" id="ARBA00035767"/>
    </source>
</evidence>
<evidence type="ECO:0000256" key="2">
    <source>
        <dbReference type="ARBA" id="ARBA00004916"/>
    </source>
</evidence>
<evidence type="ECO:0000256" key="3">
    <source>
        <dbReference type="ARBA" id="ARBA00005189"/>
    </source>
</evidence>
<evidence type="ECO:0000256" key="16">
    <source>
        <dbReference type="ARBA" id="ARBA00035875"/>
    </source>
</evidence>
<dbReference type="InterPro" id="IPR004277">
    <property type="entry name" value="PSS"/>
</dbReference>